<reference evidence="2 3" key="1">
    <citation type="submission" date="2010-08" db="EMBL/GenBank/DDBJ databases">
        <authorList>
            <person name="Weinstock G."/>
            <person name="Sodergren E."/>
            <person name="Clifton S."/>
            <person name="Fulton L."/>
            <person name="Fulton B."/>
            <person name="Courtney L."/>
            <person name="Fronick C."/>
            <person name="Harrison M."/>
            <person name="Strong C."/>
            <person name="Farmer C."/>
            <person name="Delahaunty K."/>
            <person name="Markovic C."/>
            <person name="Hall O."/>
            <person name="Minx P."/>
            <person name="Tomlinson C."/>
            <person name="Mitreva M."/>
            <person name="Hou S."/>
            <person name="Chen J."/>
            <person name="Wollam A."/>
            <person name="Pepin K.H."/>
            <person name="Johnson M."/>
            <person name="Bhonagiri V."/>
            <person name="Zhang X."/>
            <person name="Suruliraj S."/>
            <person name="Warren W."/>
            <person name="Chinwalla A."/>
            <person name="Mardis E.R."/>
            <person name="Wilson R.K."/>
        </authorList>
    </citation>
    <scope>NUCLEOTIDE SEQUENCE [LARGE SCALE GENOMIC DNA]</scope>
    <source>
        <strain evidence="2 3">KLE1255</strain>
    </source>
</reference>
<sequence>GQNVVGSRHHDFVFHNNTPLNQSYPDSARSHCLKPKNKPGYALGDRSHKAGRAAA</sequence>
<gene>
    <name evidence="2" type="ORF">HMPREF9436_02035</name>
</gene>
<dbReference type="AlphaFoldDB" id="E2ZK33"/>
<evidence type="ECO:0000256" key="1">
    <source>
        <dbReference type="SAM" id="MobiDB-lite"/>
    </source>
</evidence>
<dbReference type="Proteomes" id="UP000006028">
    <property type="component" value="Unassembled WGS sequence"/>
</dbReference>
<feature type="compositionally biased region" description="Polar residues" evidence="1">
    <location>
        <begin position="15"/>
        <end position="25"/>
    </location>
</feature>
<dbReference type="STRING" id="748224.HMPREF9436_02035"/>
<feature type="non-terminal residue" evidence="2">
    <location>
        <position position="1"/>
    </location>
</feature>
<dbReference type="EMBL" id="AECU01000166">
    <property type="protein sequence ID" value="EFQ06479.1"/>
    <property type="molecule type" value="Genomic_DNA"/>
</dbReference>
<proteinExistence type="predicted"/>
<name>E2ZK33_9FIRM</name>
<organism evidence="2 3">
    <name type="scientific">Faecalibacterium cf. prausnitzii KLE1255</name>
    <dbReference type="NCBI Taxonomy" id="748224"/>
    <lineage>
        <taxon>Bacteria</taxon>
        <taxon>Bacillati</taxon>
        <taxon>Bacillota</taxon>
        <taxon>Clostridia</taxon>
        <taxon>Eubacteriales</taxon>
        <taxon>Oscillospiraceae</taxon>
        <taxon>Faecalibacterium</taxon>
    </lineage>
</organism>
<dbReference type="HOGENOM" id="CLU_3018825_0_0_9"/>
<evidence type="ECO:0000313" key="2">
    <source>
        <dbReference type="EMBL" id="EFQ06479.1"/>
    </source>
</evidence>
<comment type="caution">
    <text evidence="2">The sequence shown here is derived from an EMBL/GenBank/DDBJ whole genome shotgun (WGS) entry which is preliminary data.</text>
</comment>
<accession>E2ZK33</accession>
<protein>
    <submittedName>
        <fullName evidence="2">Uncharacterized protein</fullName>
    </submittedName>
</protein>
<feature type="region of interest" description="Disordered" evidence="1">
    <location>
        <begin position="1"/>
        <end position="55"/>
    </location>
</feature>
<evidence type="ECO:0000313" key="3">
    <source>
        <dbReference type="Proteomes" id="UP000006028"/>
    </source>
</evidence>